<keyword evidence="7" id="KW-1133">Transmembrane helix</keyword>
<evidence type="ECO:0000313" key="9">
    <source>
        <dbReference type="Proteomes" id="UP001054889"/>
    </source>
</evidence>
<keyword evidence="9" id="KW-1185">Reference proteome</keyword>
<evidence type="ECO:0000256" key="6">
    <source>
        <dbReference type="RuleBase" id="RU000461"/>
    </source>
</evidence>
<organism evidence="8 9">
    <name type="scientific">Eleusine coracana subsp. coracana</name>
    <dbReference type="NCBI Taxonomy" id="191504"/>
    <lineage>
        <taxon>Eukaryota</taxon>
        <taxon>Viridiplantae</taxon>
        <taxon>Streptophyta</taxon>
        <taxon>Embryophyta</taxon>
        <taxon>Tracheophyta</taxon>
        <taxon>Spermatophyta</taxon>
        <taxon>Magnoliopsida</taxon>
        <taxon>Liliopsida</taxon>
        <taxon>Poales</taxon>
        <taxon>Poaceae</taxon>
        <taxon>PACMAD clade</taxon>
        <taxon>Chloridoideae</taxon>
        <taxon>Cynodonteae</taxon>
        <taxon>Eleusininae</taxon>
        <taxon>Eleusine</taxon>
    </lineage>
</organism>
<comment type="cofactor">
    <cofactor evidence="5">
        <name>heme</name>
        <dbReference type="ChEBI" id="CHEBI:30413"/>
    </cofactor>
</comment>
<dbReference type="GO" id="GO:0016705">
    <property type="term" value="F:oxidoreductase activity, acting on paired donors, with incorporation or reduction of molecular oxygen"/>
    <property type="evidence" value="ECO:0007669"/>
    <property type="project" value="InterPro"/>
</dbReference>
<dbReference type="PROSITE" id="PS00086">
    <property type="entry name" value="CYTOCHROME_P450"/>
    <property type="match status" value="1"/>
</dbReference>
<protein>
    <submittedName>
        <fullName evidence="8">Uncharacterized protein</fullName>
    </submittedName>
</protein>
<dbReference type="AlphaFoldDB" id="A0AAV5FPG4"/>
<dbReference type="Proteomes" id="UP001054889">
    <property type="component" value="Unassembled WGS sequence"/>
</dbReference>
<feature type="transmembrane region" description="Helical" evidence="7">
    <location>
        <begin position="6"/>
        <end position="24"/>
    </location>
</feature>
<keyword evidence="7" id="KW-0812">Transmembrane</keyword>
<reference evidence="8" key="2">
    <citation type="submission" date="2021-12" db="EMBL/GenBank/DDBJ databases">
        <title>Resequencing data analysis of finger millet.</title>
        <authorList>
            <person name="Hatakeyama M."/>
            <person name="Aluri S."/>
            <person name="Balachadran M.T."/>
            <person name="Sivarajan S.R."/>
            <person name="Poveda L."/>
            <person name="Shimizu-Inatsugi R."/>
            <person name="Schlapbach R."/>
            <person name="Sreeman S.M."/>
            <person name="Shimizu K.K."/>
        </authorList>
    </citation>
    <scope>NUCLEOTIDE SEQUENCE</scope>
</reference>
<proteinExistence type="inferred from homology"/>
<dbReference type="GO" id="GO:0004497">
    <property type="term" value="F:monooxygenase activity"/>
    <property type="evidence" value="ECO:0007669"/>
    <property type="project" value="UniProtKB-KW"/>
</dbReference>
<sequence>MAFYAFQGFIITLLVLLLTLHILVKSRRSKSSSFPVDWPILGMLPSLVGNLHNLQEYVTDVLATSSSSLLAHGPLASGMRLFVTCDPENIRHIFTTNHANYPKGEDFGEIFDIMQGSLFTVDGESCRRQRGRMKSILSNPRMISLMSSCSLEKVAKGLVPFLTRMATTRTAFDLQDLIARFAFDFTVMPIFSVDPGLLSSEMPPMDAAEAMDMVMAVGLLRQVMPASCWKLMRWLNTGPEKKLAAGHSTLYRFVMEMMEKRKAKNLDKEQDTVDVVSSYIHDPEFNDDLLRATLILYMVAGRDTIGSSLPWFFYNLAKNSHVVSAIRKELTPVVLSRKHAATTSNDTNTIVVFEPEDLKALVYLQAALLESLRLYPPGPIVRKTVLKDDVMPSGHEVRSGDTVLISPYALGRMESVWGKDWRDYRPERWLSDNGLKLRYVPSHKFLAFNSGPRMCIGKDIAIMQMKIAAAAIVWNFDMEVLGKQTIEPKLSCLLQMKNGLMVTVNKREEIIQV</sequence>
<dbReference type="InterPro" id="IPR036396">
    <property type="entry name" value="Cyt_P450_sf"/>
</dbReference>
<comment type="caution">
    <text evidence="8">The sequence shown here is derived from an EMBL/GenBank/DDBJ whole genome shotgun (WGS) entry which is preliminary data.</text>
</comment>
<dbReference type="GO" id="GO:0005506">
    <property type="term" value="F:iron ion binding"/>
    <property type="evidence" value="ECO:0007669"/>
    <property type="project" value="InterPro"/>
</dbReference>
<dbReference type="Gene3D" id="1.10.630.10">
    <property type="entry name" value="Cytochrome P450"/>
    <property type="match status" value="1"/>
</dbReference>
<dbReference type="CDD" id="cd11064">
    <property type="entry name" value="CYP86A"/>
    <property type="match status" value="1"/>
</dbReference>
<dbReference type="PRINTS" id="PR00465">
    <property type="entry name" value="EP450IV"/>
</dbReference>
<dbReference type="GO" id="GO:0020037">
    <property type="term" value="F:heme binding"/>
    <property type="evidence" value="ECO:0007669"/>
    <property type="project" value="InterPro"/>
</dbReference>
<keyword evidence="4 5" id="KW-0408">Iron</keyword>
<comment type="similarity">
    <text evidence="1 6">Belongs to the cytochrome P450 family.</text>
</comment>
<keyword evidence="2 5" id="KW-0479">Metal-binding</keyword>
<evidence type="ECO:0000256" key="7">
    <source>
        <dbReference type="SAM" id="Phobius"/>
    </source>
</evidence>
<dbReference type="PANTHER" id="PTHR24296">
    <property type="entry name" value="CYTOCHROME P450"/>
    <property type="match status" value="1"/>
</dbReference>
<keyword evidence="6" id="KW-0503">Monooxygenase</keyword>
<evidence type="ECO:0000313" key="8">
    <source>
        <dbReference type="EMBL" id="GJN36635.1"/>
    </source>
</evidence>
<reference evidence="8" key="1">
    <citation type="journal article" date="2018" name="DNA Res.">
        <title>Multiple hybrid de novo genome assembly of finger millet, an orphan allotetraploid crop.</title>
        <authorList>
            <person name="Hatakeyama M."/>
            <person name="Aluri S."/>
            <person name="Balachadran M.T."/>
            <person name="Sivarajan S.R."/>
            <person name="Patrignani A."/>
            <person name="Gruter S."/>
            <person name="Poveda L."/>
            <person name="Shimizu-Inatsugi R."/>
            <person name="Baeten J."/>
            <person name="Francoijs K.J."/>
            <person name="Nataraja K.N."/>
            <person name="Reddy Y.A.N."/>
            <person name="Phadnis S."/>
            <person name="Ravikumar R.L."/>
            <person name="Schlapbach R."/>
            <person name="Sreeman S.M."/>
            <person name="Shimizu K.K."/>
        </authorList>
    </citation>
    <scope>NUCLEOTIDE SEQUENCE</scope>
</reference>
<dbReference type="Pfam" id="PF00067">
    <property type="entry name" value="p450"/>
    <property type="match status" value="1"/>
</dbReference>
<name>A0AAV5FPG4_ELECO</name>
<keyword evidence="3 6" id="KW-0560">Oxidoreductase</keyword>
<dbReference type="InterPro" id="IPR002403">
    <property type="entry name" value="Cyt_P450_E_grp-IV"/>
</dbReference>
<evidence type="ECO:0000256" key="2">
    <source>
        <dbReference type="ARBA" id="ARBA00022723"/>
    </source>
</evidence>
<evidence type="ECO:0000256" key="1">
    <source>
        <dbReference type="ARBA" id="ARBA00010617"/>
    </source>
</evidence>
<evidence type="ECO:0000256" key="5">
    <source>
        <dbReference type="PIRSR" id="PIRSR602403-1"/>
    </source>
</evidence>
<dbReference type="InterPro" id="IPR001128">
    <property type="entry name" value="Cyt_P450"/>
</dbReference>
<dbReference type="GO" id="GO:0006629">
    <property type="term" value="P:lipid metabolic process"/>
    <property type="evidence" value="ECO:0007669"/>
    <property type="project" value="UniProtKB-ARBA"/>
</dbReference>
<evidence type="ECO:0000256" key="4">
    <source>
        <dbReference type="ARBA" id="ARBA00023004"/>
    </source>
</evidence>
<feature type="binding site" description="axial binding residue" evidence="5">
    <location>
        <position position="455"/>
    </location>
    <ligand>
        <name>heme</name>
        <dbReference type="ChEBI" id="CHEBI:30413"/>
    </ligand>
    <ligandPart>
        <name>Fe</name>
        <dbReference type="ChEBI" id="CHEBI:18248"/>
    </ligandPart>
</feature>
<dbReference type="PRINTS" id="PR00385">
    <property type="entry name" value="P450"/>
</dbReference>
<dbReference type="InterPro" id="IPR017972">
    <property type="entry name" value="Cyt_P450_CS"/>
</dbReference>
<accession>A0AAV5FPG4</accession>
<gene>
    <name evidence="8" type="primary">gb25514</name>
    <name evidence="8" type="ORF">PR202_gb25514</name>
</gene>
<keyword evidence="7" id="KW-0472">Membrane</keyword>
<dbReference type="EMBL" id="BQKI01000090">
    <property type="protein sequence ID" value="GJN36635.1"/>
    <property type="molecule type" value="Genomic_DNA"/>
</dbReference>
<dbReference type="SUPFAM" id="SSF48264">
    <property type="entry name" value="Cytochrome P450"/>
    <property type="match status" value="1"/>
</dbReference>
<keyword evidence="5 6" id="KW-0349">Heme</keyword>
<evidence type="ECO:0000256" key="3">
    <source>
        <dbReference type="ARBA" id="ARBA00023002"/>
    </source>
</evidence>